<organism evidence="2 3">
    <name type="scientific">Halorubrum tibetense</name>
    <dbReference type="NCBI Taxonomy" id="175631"/>
    <lineage>
        <taxon>Archaea</taxon>
        <taxon>Methanobacteriati</taxon>
        <taxon>Methanobacteriota</taxon>
        <taxon>Stenosarchaea group</taxon>
        <taxon>Halobacteria</taxon>
        <taxon>Halobacteriales</taxon>
        <taxon>Haloferacaceae</taxon>
        <taxon>Halorubrum</taxon>
    </lineage>
</organism>
<evidence type="ECO:0000313" key="2">
    <source>
        <dbReference type="EMBL" id="MFC6751969.1"/>
    </source>
</evidence>
<dbReference type="RefSeq" id="WP_379778185.1">
    <property type="nucleotide sequence ID" value="NZ_JBHSWW010000002.1"/>
</dbReference>
<accession>A0ABD5S612</accession>
<dbReference type="Proteomes" id="UP001596442">
    <property type="component" value="Unassembled WGS sequence"/>
</dbReference>
<feature type="domain" description="DUF6884" evidence="1">
    <location>
        <begin position="8"/>
        <end position="139"/>
    </location>
</feature>
<keyword evidence="3" id="KW-1185">Reference proteome</keyword>
<proteinExistence type="predicted"/>
<dbReference type="InterPro" id="IPR049251">
    <property type="entry name" value="DUF6884"/>
</dbReference>
<comment type="caution">
    <text evidence="2">The sequence shown here is derived from an EMBL/GenBank/DDBJ whole genome shotgun (WGS) entry which is preliminary data.</text>
</comment>
<evidence type="ECO:0000259" key="1">
    <source>
        <dbReference type="Pfam" id="PF21818"/>
    </source>
</evidence>
<dbReference type="AlphaFoldDB" id="A0ABD5S612"/>
<dbReference type="Pfam" id="PF21818">
    <property type="entry name" value="DUF6884"/>
    <property type="match status" value="1"/>
</dbReference>
<name>A0ABD5S612_9EURY</name>
<dbReference type="EMBL" id="JBHSWW010000002">
    <property type="protein sequence ID" value="MFC6751969.1"/>
    <property type="molecule type" value="Genomic_DNA"/>
</dbReference>
<evidence type="ECO:0000313" key="3">
    <source>
        <dbReference type="Proteomes" id="UP001596442"/>
    </source>
</evidence>
<protein>
    <submittedName>
        <fullName evidence="2">DUF6884 domain-containing protein</fullName>
    </submittedName>
</protein>
<sequence length="152" mass="17114">MPTLLVQSCSATKNQVTEPTRALDVYDGYFFRILKKAIREESLRRDVDICILSAKYGLIDAEEAITTYDRRMTTARAKELRESVTDEIHKRVEKEGYGQIVLNLGKEYLRAIGNLSEQNDVDVSTIEGRGIGSKGKKLKQFVRSDAVPTVIS</sequence>
<gene>
    <name evidence="2" type="ORF">ACFQEU_00545</name>
</gene>
<reference evidence="2 3" key="1">
    <citation type="journal article" date="2019" name="Int. J. Syst. Evol. Microbiol.">
        <title>The Global Catalogue of Microorganisms (GCM) 10K type strain sequencing project: providing services to taxonomists for standard genome sequencing and annotation.</title>
        <authorList>
            <consortium name="The Broad Institute Genomics Platform"/>
            <consortium name="The Broad Institute Genome Sequencing Center for Infectious Disease"/>
            <person name="Wu L."/>
            <person name="Ma J."/>
        </authorList>
    </citation>
    <scope>NUCLEOTIDE SEQUENCE [LARGE SCALE GENOMIC DNA]</scope>
    <source>
        <strain evidence="2 3">CGMCC 1.3239</strain>
    </source>
</reference>